<proteinExistence type="predicted"/>
<dbReference type="Gene3D" id="2.90.10.10">
    <property type="entry name" value="Bulb-type lectin domain"/>
    <property type="match status" value="1"/>
</dbReference>
<evidence type="ECO:0000256" key="1">
    <source>
        <dbReference type="SAM" id="SignalP"/>
    </source>
</evidence>
<keyword evidence="1" id="KW-0732">Signal</keyword>
<organism evidence="2 3">
    <name type="scientific">Riccia fluitans</name>
    <dbReference type="NCBI Taxonomy" id="41844"/>
    <lineage>
        <taxon>Eukaryota</taxon>
        <taxon>Viridiplantae</taxon>
        <taxon>Streptophyta</taxon>
        <taxon>Embryophyta</taxon>
        <taxon>Marchantiophyta</taxon>
        <taxon>Marchantiopsida</taxon>
        <taxon>Marchantiidae</taxon>
        <taxon>Marchantiales</taxon>
        <taxon>Ricciaceae</taxon>
        <taxon>Riccia</taxon>
    </lineage>
</organism>
<evidence type="ECO:0000313" key="2">
    <source>
        <dbReference type="EMBL" id="KAL2650134.1"/>
    </source>
</evidence>
<feature type="signal peptide" evidence="1">
    <location>
        <begin position="1"/>
        <end position="24"/>
    </location>
</feature>
<feature type="chain" id="PRO_5044765746" description="Bulb-type lectin domain-containing protein" evidence="1">
    <location>
        <begin position="25"/>
        <end position="192"/>
    </location>
</feature>
<comment type="caution">
    <text evidence="2">The sequence shown here is derived from an EMBL/GenBank/DDBJ whole genome shotgun (WGS) entry which is preliminary data.</text>
</comment>
<name>A0ABD1ZJ92_9MARC</name>
<dbReference type="SUPFAM" id="SSF51110">
    <property type="entry name" value="alpha-D-mannose-specific plant lectins"/>
    <property type="match status" value="1"/>
</dbReference>
<dbReference type="Proteomes" id="UP001605036">
    <property type="component" value="Unassembled WGS sequence"/>
</dbReference>
<reference evidence="2 3" key="1">
    <citation type="submission" date="2024-09" db="EMBL/GenBank/DDBJ databases">
        <title>Chromosome-scale assembly of Riccia fluitans.</title>
        <authorList>
            <person name="Paukszto L."/>
            <person name="Sawicki J."/>
            <person name="Karawczyk K."/>
            <person name="Piernik-Szablinska J."/>
            <person name="Szczecinska M."/>
            <person name="Mazdziarz M."/>
        </authorList>
    </citation>
    <scope>NUCLEOTIDE SEQUENCE [LARGE SCALE GENOMIC DNA]</scope>
    <source>
        <strain evidence="2">Rf_01</strain>
        <tissue evidence="2">Aerial parts of the thallus</tissue>
    </source>
</reference>
<dbReference type="AlphaFoldDB" id="A0ABD1ZJ92"/>
<keyword evidence="3" id="KW-1185">Reference proteome</keyword>
<accession>A0ABD1ZJ92</accession>
<sequence length="192" mass="20778">MARSSIFMLLLVAAVLQISVGVRAQGTNTFDWDFQVRGDAICTNLATGVTIDNHPPYAMNTAGFSDSHRNIISYDTDDIYALGFEKLSSDPSASFALSIYKWFPSDSSARPSVFQAKGLTGIVATVDEGATFRILRTGSLELRASDGSLAWTTGTESAGATRMEFDLDEGNLILYNKSGAKVWESRLNNGSR</sequence>
<gene>
    <name evidence="2" type="ORF">R1flu_018262</name>
</gene>
<dbReference type="InterPro" id="IPR036426">
    <property type="entry name" value="Bulb-type_lectin_dom_sf"/>
</dbReference>
<evidence type="ECO:0008006" key="4">
    <source>
        <dbReference type="Google" id="ProtNLM"/>
    </source>
</evidence>
<dbReference type="EMBL" id="JBHFFA010000001">
    <property type="protein sequence ID" value="KAL2650134.1"/>
    <property type="molecule type" value="Genomic_DNA"/>
</dbReference>
<evidence type="ECO:0000313" key="3">
    <source>
        <dbReference type="Proteomes" id="UP001605036"/>
    </source>
</evidence>
<protein>
    <recommendedName>
        <fullName evidence="4">Bulb-type lectin domain-containing protein</fullName>
    </recommendedName>
</protein>